<accession>A0A816KH90</accession>
<protein>
    <submittedName>
        <fullName evidence="1">(rape) hypothetical protein</fullName>
    </submittedName>
</protein>
<name>A0A816KH90_BRANA</name>
<dbReference type="AlphaFoldDB" id="A0A816KH90"/>
<gene>
    <name evidence="1" type="ORF">DARMORV10_C02P26800.1</name>
</gene>
<dbReference type="Proteomes" id="UP001295469">
    <property type="component" value="Chromosome C02"/>
</dbReference>
<sequence length="58" mass="6692">MVSEGVLISGTIIQIPSHVHPQKHRREVRLLRESEEHRVWTSPDSGQELCRKNSACSW</sequence>
<organism evidence="1">
    <name type="scientific">Brassica napus</name>
    <name type="common">Rape</name>
    <dbReference type="NCBI Taxonomy" id="3708"/>
    <lineage>
        <taxon>Eukaryota</taxon>
        <taxon>Viridiplantae</taxon>
        <taxon>Streptophyta</taxon>
        <taxon>Embryophyta</taxon>
        <taxon>Tracheophyta</taxon>
        <taxon>Spermatophyta</taxon>
        <taxon>Magnoliopsida</taxon>
        <taxon>eudicotyledons</taxon>
        <taxon>Gunneridae</taxon>
        <taxon>Pentapetalae</taxon>
        <taxon>rosids</taxon>
        <taxon>malvids</taxon>
        <taxon>Brassicales</taxon>
        <taxon>Brassicaceae</taxon>
        <taxon>Brassiceae</taxon>
        <taxon>Brassica</taxon>
    </lineage>
</organism>
<evidence type="ECO:0000313" key="1">
    <source>
        <dbReference type="EMBL" id="CAF1906589.1"/>
    </source>
</evidence>
<proteinExistence type="predicted"/>
<dbReference type="EMBL" id="HG994366">
    <property type="protein sequence ID" value="CAF1906589.1"/>
    <property type="molecule type" value="Genomic_DNA"/>
</dbReference>
<reference evidence="1" key="1">
    <citation type="submission" date="2021-01" db="EMBL/GenBank/DDBJ databases">
        <authorList>
            <consortium name="Genoscope - CEA"/>
            <person name="William W."/>
        </authorList>
    </citation>
    <scope>NUCLEOTIDE SEQUENCE</scope>
</reference>